<dbReference type="InterPro" id="IPR017835">
    <property type="entry name" value="Hopen-assoc_HpnI"/>
</dbReference>
<evidence type="ECO:0000256" key="4">
    <source>
        <dbReference type="ARBA" id="ARBA00022676"/>
    </source>
</evidence>
<feature type="transmembrane region" description="Helical" evidence="9">
    <location>
        <begin position="276"/>
        <end position="298"/>
    </location>
</feature>
<evidence type="ECO:0000256" key="3">
    <source>
        <dbReference type="ARBA" id="ARBA00004991"/>
    </source>
</evidence>
<name>A0A1W6N1I1_9HYPH</name>
<keyword evidence="7 9" id="KW-1133">Transmembrane helix</keyword>
<keyword evidence="4" id="KW-0328">Glycosyltransferase</keyword>
<keyword evidence="5" id="KW-0808">Transferase</keyword>
<protein>
    <recommendedName>
        <fullName evidence="12">Ceramide glucosyltransferase</fullName>
    </recommendedName>
</protein>
<comment type="subcellular location">
    <subcellularLocation>
        <location evidence="1">Membrane</location>
        <topology evidence="1">Multi-pass membrane protein</topology>
    </subcellularLocation>
</comment>
<evidence type="ECO:0000313" key="11">
    <source>
        <dbReference type="Proteomes" id="UP000193978"/>
    </source>
</evidence>
<evidence type="ECO:0000256" key="6">
    <source>
        <dbReference type="ARBA" id="ARBA00022692"/>
    </source>
</evidence>
<dbReference type="NCBIfam" id="TIGR03472">
    <property type="entry name" value="HpnI"/>
    <property type="match status" value="1"/>
</dbReference>
<evidence type="ECO:0000256" key="7">
    <source>
        <dbReference type="ARBA" id="ARBA00022989"/>
    </source>
</evidence>
<proteinExistence type="predicted"/>
<dbReference type="CDD" id="cd02520">
    <property type="entry name" value="Glucosylceramide_synthase"/>
    <property type="match status" value="1"/>
</dbReference>
<dbReference type="OrthoDB" id="9814255at2"/>
<gene>
    <name evidence="10" type="ORF">B1812_14350</name>
</gene>
<dbReference type="STRING" id="655015.B1812_14350"/>
<comment type="pathway">
    <text evidence="2">Lipid metabolism; sphingolipid metabolism.</text>
</comment>
<evidence type="ECO:0008006" key="12">
    <source>
        <dbReference type="Google" id="ProtNLM"/>
    </source>
</evidence>
<dbReference type="PANTHER" id="PTHR12726:SF0">
    <property type="entry name" value="CERAMIDE GLUCOSYLTRANSFERASE"/>
    <property type="match status" value="1"/>
</dbReference>
<comment type="pathway">
    <text evidence="3">Sphingolipid metabolism.</text>
</comment>
<reference evidence="10 11" key="1">
    <citation type="submission" date="2017-02" db="EMBL/GenBank/DDBJ databases">
        <authorList>
            <person name="Peterson S.W."/>
        </authorList>
    </citation>
    <scope>NUCLEOTIDE SEQUENCE [LARGE SCALE GENOMIC DNA]</scope>
    <source>
        <strain evidence="10 11">S285</strain>
    </source>
</reference>
<dbReference type="Proteomes" id="UP000193978">
    <property type="component" value="Chromosome"/>
</dbReference>
<organism evidence="10 11">
    <name type="scientific">Methylocystis bryophila</name>
    <dbReference type="NCBI Taxonomy" id="655015"/>
    <lineage>
        <taxon>Bacteria</taxon>
        <taxon>Pseudomonadati</taxon>
        <taxon>Pseudomonadota</taxon>
        <taxon>Alphaproteobacteria</taxon>
        <taxon>Hyphomicrobiales</taxon>
        <taxon>Methylocystaceae</taxon>
        <taxon>Methylocystis</taxon>
    </lineage>
</organism>
<dbReference type="AlphaFoldDB" id="A0A1W6N1I1"/>
<dbReference type="Gene3D" id="3.90.550.10">
    <property type="entry name" value="Spore Coat Polysaccharide Biosynthesis Protein SpsA, Chain A"/>
    <property type="match status" value="1"/>
</dbReference>
<evidence type="ECO:0000256" key="2">
    <source>
        <dbReference type="ARBA" id="ARBA00004760"/>
    </source>
</evidence>
<dbReference type="Pfam" id="PF13506">
    <property type="entry name" value="Glyco_transf_21"/>
    <property type="match status" value="1"/>
</dbReference>
<evidence type="ECO:0000256" key="1">
    <source>
        <dbReference type="ARBA" id="ARBA00004141"/>
    </source>
</evidence>
<dbReference type="KEGG" id="mbry:B1812_14350"/>
<dbReference type="EMBL" id="CP019948">
    <property type="protein sequence ID" value="ARN83668.1"/>
    <property type="molecule type" value="Genomic_DNA"/>
</dbReference>
<keyword evidence="6 9" id="KW-0812">Transmembrane</keyword>
<dbReference type="GO" id="GO:0008120">
    <property type="term" value="F:ceramide glucosyltransferase activity"/>
    <property type="evidence" value="ECO:0007669"/>
    <property type="project" value="TreeGrafter"/>
</dbReference>
<evidence type="ECO:0000256" key="5">
    <source>
        <dbReference type="ARBA" id="ARBA00022679"/>
    </source>
</evidence>
<evidence type="ECO:0000256" key="8">
    <source>
        <dbReference type="ARBA" id="ARBA00023136"/>
    </source>
</evidence>
<dbReference type="PANTHER" id="PTHR12726">
    <property type="entry name" value="CERAMIDE GLUCOSYLTRANSFERASE"/>
    <property type="match status" value="1"/>
</dbReference>
<dbReference type="RefSeq" id="WP_085773734.1">
    <property type="nucleotide sequence ID" value="NZ_AP027149.1"/>
</dbReference>
<keyword evidence="8 9" id="KW-0472">Membrane</keyword>
<accession>A0A1W6N1I1</accession>
<dbReference type="GO" id="GO:0006679">
    <property type="term" value="P:glucosylceramide biosynthetic process"/>
    <property type="evidence" value="ECO:0007669"/>
    <property type="project" value="TreeGrafter"/>
</dbReference>
<dbReference type="InterPro" id="IPR025993">
    <property type="entry name" value="Ceramide_glucosylTrfase"/>
</dbReference>
<dbReference type="GO" id="GO:0016020">
    <property type="term" value="C:membrane"/>
    <property type="evidence" value="ECO:0007669"/>
    <property type="project" value="UniProtKB-SubCell"/>
</dbReference>
<dbReference type="SUPFAM" id="SSF53448">
    <property type="entry name" value="Nucleotide-diphospho-sugar transferases"/>
    <property type="match status" value="1"/>
</dbReference>
<dbReference type="InterPro" id="IPR029044">
    <property type="entry name" value="Nucleotide-diphossugar_trans"/>
</dbReference>
<keyword evidence="11" id="KW-1185">Reference proteome</keyword>
<sequence>MLFGSSLAALAAAYACLALTAMLLGLRRSQASQQPQDPPPASILKPLCGAEPRLYENLRSFCLQDYPHYQIVCGVRDLNDPAVESVRRLQQEFPALDLELVADPRLHGANYKVSNLINIFGRCRHDLLVLADSDIRVTRNYLAEVVAPLHDPSVGIVTCLYRGRPAAGLWSRLGALFIDDWFASSVWVAHLLGSRDFAFGATIALKRETLTAVGGFEAIADQLADDYRLGELTRKRGMRTVLSQHIVTTDVAEADPKSLIEHELRWLRTIRSLQPFGFMFCFVTFSLPVALIGFLLAIDSLAAQSALGITAAARLALHVVQRRRAEQPPFAEIGLIAPRDCLNLVLWCASFASWRVRWGRQRFQAEEKGALYEIETEGSTLI</sequence>
<evidence type="ECO:0000256" key="9">
    <source>
        <dbReference type="SAM" id="Phobius"/>
    </source>
</evidence>
<evidence type="ECO:0000313" key="10">
    <source>
        <dbReference type="EMBL" id="ARN83668.1"/>
    </source>
</evidence>